<dbReference type="Gene3D" id="1.20.1720.10">
    <property type="entry name" value="Multidrug resistance protein D"/>
    <property type="match status" value="1"/>
</dbReference>
<feature type="compositionally biased region" description="Basic and acidic residues" evidence="7">
    <location>
        <begin position="1"/>
        <end position="10"/>
    </location>
</feature>
<evidence type="ECO:0000313" key="13">
    <source>
        <dbReference type="Proteomes" id="UP000746584"/>
    </source>
</evidence>
<protein>
    <submittedName>
        <fullName evidence="11">EmrB/QacA subfamily drug resistance transporter</fullName>
    </submittedName>
    <submittedName>
        <fullName evidence="10">MFS transporter</fullName>
    </submittedName>
</protein>
<dbReference type="Proteomes" id="UP000746584">
    <property type="component" value="Unassembled WGS sequence"/>
</dbReference>
<keyword evidence="3" id="KW-1003">Cell membrane</keyword>
<feature type="transmembrane region" description="Helical" evidence="8">
    <location>
        <begin position="288"/>
        <end position="307"/>
    </location>
</feature>
<dbReference type="InterPro" id="IPR004638">
    <property type="entry name" value="EmrB-like"/>
</dbReference>
<feature type="transmembrane region" description="Helical" evidence="8">
    <location>
        <begin position="497"/>
        <end position="521"/>
    </location>
</feature>
<feature type="transmembrane region" description="Helical" evidence="8">
    <location>
        <begin position="421"/>
        <end position="440"/>
    </location>
</feature>
<feature type="compositionally biased region" description="Low complexity" evidence="7">
    <location>
        <begin position="13"/>
        <end position="42"/>
    </location>
</feature>
<evidence type="ECO:0000256" key="4">
    <source>
        <dbReference type="ARBA" id="ARBA00022692"/>
    </source>
</evidence>
<organism evidence="10 12">
    <name type="scientific">Curtobacterium luteum</name>
    <dbReference type="NCBI Taxonomy" id="33881"/>
    <lineage>
        <taxon>Bacteria</taxon>
        <taxon>Bacillati</taxon>
        <taxon>Actinomycetota</taxon>
        <taxon>Actinomycetes</taxon>
        <taxon>Micrococcales</taxon>
        <taxon>Microbacteriaceae</taxon>
        <taxon>Curtobacterium</taxon>
    </lineage>
</organism>
<feature type="transmembrane region" description="Helical" evidence="8">
    <location>
        <begin position="360"/>
        <end position="382"/>
    </location>
</feature>
<evidence type="ECO:0000256" key="8">
    <source>
        <dbReference type="SAM" id="Phobius"/>
    </source>
</evidence>
<reference evidence="10" key="2">
    <citation type="submission" date="2020-09" db="EMBL/GenBank/DDBJ databases">
        <authorList>
            <person name="Sun Q."/>
            <person name="Ohkuma M."/>
        </authorList>
    </citation>
    <scope>NUCLEOTIDE SEQUENCE</scope>
    <source>
        <strain evidence="10">JCM 1480</strain>
    </source>
</reference>
<dbReference type="InterPro" id="IPR005829">
    <property type="entry name" value="Sugar_transporter_CS"/>
</dbReference>
<dbReference type="AlphaFoldDB" id="A0A8H9L0T9"/>
<dbReference type="InterPro" id="IPR020846">
    <property type="entry name" value="MFS_dom"/>
</dbReference>
<dbReference type="PANTHER" id="PTHR42718:SF39">
    <property type="entry name" value="ACTINORHODIN TRANSPORTER-RELATED"/>
    <property type="match status" value="1"/>
</dbReference>
<dbReference type="GO" id="GO:0005886">
    <property type="term" value="C:plasma membrane"/>
    <property type="evidence" value="ECO:0007669"/>
    <property type="project" value="UniProtKB-SubCell"/>
</dbReference>
<evidence type="ECO:0000313" key="11">
    <source>
        <dbReference type="EMBL" id="MBM7802954.1"/>
    </source>
</evidence>
<feature type="region of interest" description="Disordered" evidence="7">
    <location>
        <begin position="1"/>
        <end position="61"/>
    </location>
</feature>
<dbReference type="PRINTS" id="PR01036">
    <property type="entry name" value="TCRTETB"/>
</dbReference>
<dbReference type="SUPFAM" id="SSF103473">
    <property type="entry name" value="MFS general substrate transporter"/>
    <property type="match status" value="1"/>
</dbReference>
<name>A0A8H9L0T9_9MICO</name>
<dbReference type="GO" id="GO:0022857">
    <property type="term" value="F:transmembrane transporter activity"/>
    <property type="evidence" value="ECO:0007669"/>
    <property type="project" value="InterPro"/>
</dbReference>
<dbReference type="Proteomes" id="UP000648535">
    <property type="component" value="Unassembled WGS sequence"/>
</dbReference>
<evidence type="ECO:0000259" key="9">
    <source>
        <dbReference type="PROSITE" id="PS50850"/>
    </source>
</evidence>
<accession>A0A8H9L0T9</accession>
<dbReference type="Gene3D" id="1.20.1250.20">
    <property type="entry name" value="MFS general substrate transporter like domains"/>
    <property type="match status" value="1"/>
</dbReference>
<dbReference type="PROSITE" id="PS50850">
    <property type="entry name" value="MFS"/>
    <property type="match status" value="1"/>
</dbReference>
<keyword evidence="6 8" id="KW-0472">Membrane</keyword>
<evidence type="ECO:0000256" key="6">
    <source>
        <dbReference type="ARBA" id="ARBA00023136"/>
    </source>
</evidence>
<feature type="transmembrane region" description="Helical" evidence="8">
    <location>
        <begin position="394"/>
        <end position="415"/>
    </location>
</feature>
<feature type="transmembrane region" description="Helical" evidence="8">
    <location>
        <begin position="192"/>
        <end position="218"/>
    </location>
</feature>
<dbReference type="CDD" id="cd17321">
    <property type="entry name" value="MFS_MMR_MDR_like"/>
    <property type="match status" value="1"/>
</dbReference>
<feature type="transmembrane region" description="Helical" evidence="8">
    <location>
        <begin position="103"/>
        <end position="122"/>
    </location>
</feature>
<feature type="domain" description="Major facilitator superfamily (MFS) profile" evidence="9">
    <location>
        <begin position="67"/>
        <end position="526"/>
    </location>
</feature>
<keyword evidence="2" id="KW-0813">Transport</keyword>
<feature type="transmembrane region" description="Helical" evidence="8">
    <location>
        <begin position="461"/>
        <end position="485"/>
    </location>
</feature>
<keyword evidence="4 8" id="KW-0812">Transmembrane</keyword>
<evidence type="ECO:0000256" key="5">
    <source>
        <dbReference type="ARBA" id="ARBA00022989"/>
    </source>
</evidence>
<evidence type="ECO:0000256" key="1">
    <source>
        <dbReference type="ARBA" id="ARBA00004651"/>
    </source>
</evidence>
<reference evidence="10" key="1">
    <citation type="journal article" date="2014" name="Int. J. Syst. Evol. Microbiol.">
        <title>Complete genome sequence of Corynebacterium casei LMG S-19264T (=DSM 44701T), isolated from a smear-ripened cheese.</title>
        <authorList>
            <consortium name="US DOE Joint Genome Institute (JGI-PGF)"/>
            <person name="Walter F."/>
            <person name="Albersmeier A."/>
            <person name="Kalinowski J."/>
            <person name="Ruckert C."/>
        </authorList>
    </citation>
    <scope>NUCLEOTIDE SEQUENCE</scope>
    <source>
        <strain evidence="10">JCM 1480</strain>
    </source>
</reference>
<evidence type="ECO:0000313" key="10">
    <source>
        <dbReference type="EMBL" id="GGL01496.1"/>
    </source>
</evidence>
<feature type="transmembrane region" description="Helical" evidence="8">
    <location>
        <begin position="328"/>
        <end position="354"/>
    </location>
</feature>
<feature type="transmembrane region" description="Helical" evidence="8">
    <location>
        <begin position="224"/>
        <end position="243"/>
    </location>
</feature>
<keyword evidence="5 8" id="KW-1133">Transmembrane helix</keyword>
<evidence type="ECO:0000256" key="3">
    <source>
        <dbReference type="ARBA" id="ARBA00022475"/>
    </source>
</evidence>
<comment type="subcellular location">
    <subcellularLocation>
        <location evidence="1">Cell membrane</location>
        <topology evidence="1">Multi-pass membrane protein</topology>
    </subcellularLocation>
</comment>
<reference evidence="11 13" key="3">
    <citation type="submission" date="2021-01" db="EMBL/GenBank/DDBJ databases">
        <title>Sequencing the genomes of 1000 actinobacteria strains.</title>
        <authorList>
            <person name="Klenk H.-P."/>
        </authorList>
    </citation>
    <scope>NUCLEOTIDE SEQUENCE [LARGE SCALE GENOMIC DNA]</scope>
    <source>
        <strain evidence="11 13">DSM 20542</strain>
    </source>
</reference>
<dbReference type="RefSeq" id="WP_175327621.1">
    <property type="nucleotide sequence ID" value="NZ_BMOI01000007.1"/>
</dbReference>
<sequence length="531" mass="54680">MAAEHRKPVEPDAAPTVAHHTAHLVAAVEVPSTPSTPSSSTGRDADGDQRDRRGPDGGQPDPNRWKALVICLLGGGIVLLDVSIVNVALQSISSGLPGASPEAVQWILSGYALAFGLLLVPGGRLGDASGRRRMFVIGVGLFTLASALCGFAPNGLVLVIARLVQGLAGGLLTPQVTALIQQLFRGKERGTAFGLFGATVGIATAIGPLVGGLLITAFGTENGWRFVFFVNLPVGLVTVLLAFRYLPAAPKTERGRKHDFDPVGIALLGAAVVALLLPFVQSQEWEGNAKYLLVVAAVVFAVLFVLWERHYGRSKEPVVDLGLFRRRSFSLGVGLATVYFAGFTPLFFVLTLALQSGLHYSALLAGATSVPFAIGSGIASTVGGRIVSRFGRQLIVVGTVLVLIGLGGVIWVVANHYRSDLGWWLVVPLLVAGVGSGLTISPNQTLTLSEVPVEQGGSAGGLIQVGARVGSAIGIAAVGSVFYSALASSKGDYAQGLPLGLGVALAFVAAALVAGVVDVLVGKAKGTEASV</sequence>
<feature type="transmembrane region" description="Helical" evidence="8">
    <location>
        <begin position="67"/>
        <end position="91"/>
    </location>
</feature>
<proteinExistence type="predicted"/>
<dbReference type="InterPro" id="IPR011701">
    <property type="entry name" value="MFS"/>
</dbReference>
<dbReference type="PROSITE" id="PS00217">
    <property type="entry name" value="SUGAR_TRANSPORT_2"/>
    <property type="match status" value="1"/>
</dbReference>
<evidence type="ECO:0000313" key="12">
    <source>
        <dbReference type="Proteomes" id="UP000648535"/>
    </source>
</evidence>
<dbReference type="NCBIfam" id="TIGR00711">
    <property type="entry name" value="efflux_EmrB"/>
    <property type="match status" value="1"/>
</dbReference>
<keyword evidence="13" id="KW-1185">Reference proteome</keyword>
<evidence type="ECO:0000256" key="2">
    <source>
        <dbReference type="ARBA" id="ARBA00022448"/>
    </source>
</evidence>
<dbReference type="Pfam" id="PF07690">
    <property type="entry name" value="MFS_1"/>
    <property type="match status" value="1"/>
</dbReference>
<dbReference type="EMBL" id="BMOI01000007">
    <property type="protein sequence ID" value="GGL01496.1"/>
    <property type="molecule type" value="Genomic_DNA"/>
</dbReference>
<gene>
    <name evidence="10" type="ORF">GCM10009769_19540</name>
    <name evidence="11" type="ORF">JOE58_002205</name>
</gene>
<feature type="compositionally biased region" description="Basic and acidic residues" evidence="7">
    <location>
        <begin position="43"/>
        <end position="55"/>
    </location>
</feature>
<feature type="transmembrane region" description="Helical" evidence="8">
    <location>
        <begin position="134"/>
        <end position="153"/>
    </location>
</feature>
<evidence type="ECO:0000256" key="7">
    <source>
        <dbReference type="SAM" id="MobiDB-lite"/>
    </source>
</evidence>
<dbReference type="PANTHER" id="PTHR42718">
    <property type="entry name" value="MAJOR FACILITATOR SUPERFAMILY MULTIDRUG TRANSPORTER MFSC"/>
    <property type="match status" value="1"/>
</dbReference>
<feature type="transmembrane region" description="Helical" evidence="8">
    <location>
        <begin position="263"/>
        <end position="282"/>
    </location>
</feature>
<comment type="caution">
    <text evidence="10">The sequence shown here is derived from an EMBL/GenBank/DDBJ whole genome shotgun (WGS) entry which is preliminary data.</text>
</comment>
<dbReference type="InterPro" id="IPR036259">
    <property type="entry name" value="MFS_trans_sf"/>
</dbReference>
<dbReference type="EMBL" id="JAFBCG010000001">
    <property type="protein sequence ID" value="MBM7802954.1"/>
    <property type="molecule type" value="Genomic_DNA"/>
</dbReference>